<sequence>MCDQEALREGISLNEGHQRVNEPTNGLFTKETTEKVALDHSIFTLKKPPIAISTSHTEPKSSQSDMFDISINIECPQVEIMANDETCTDEGEMKFDQKSSSQIFEEEHDLMRLFQMMKEGDDMEVDLPYVSKLIADLHDNKEVTKALADLEASLKKGLNEIACSEESRLRLQNALNLLSSHCSEDGAPSHGLQDTIHSLQQEIQAVLSSFNQAYSTIDTFTKLEQKEKLMIEQRSQREKYVKTLLYDINTTKNSIAKMQLNEADLKEQISKLQAELRSKEEEIEEYKRKLLSLQEQEKKSVSDTIGFTMEFLTMEKERCRMVEDQMKARQQLENMDAKWSSCLSNLKKTMVLLGVHLKQKL</sequence>
<protein>
    <submittedName>
        <fullName evidence="3">Uncharacterized protein</fullName>
    </submittedName>
</protein>
<evidence type="ECO:0000313" key="3">
    <source>
        <dbReference type="EMBL" id="KAK4254258.1"/>
    </source>
</evidence>
<evidence type="ECO:0000313" key="4">
    <source>
        <dbReference type="Proteomes" id="UP001293593"/>
    </source>
</evidence>
<comment type="caution">
    <text evidence="3">The sequence shown here is derived from an EMBL/GenBank/DDBJ whole genome shotgun (WGS) entry which is preliminary data.</text>
</comment>
<keyword evidence="4" id="KW-1185">Reference proteome</keyword>
<reference evidence="3" key="1">
    <citation type="submission" date="2023-10" db="EMBL/GenBank/DDBJ databases">
        <title>Chromosome-level genome of the transformable northern wattle, Acacia crassicarpa.</title>
        <authorList>
            <person name="Massaro I."/>
            <person name="Sinha N.R."/>
            <person name="Poethig S."/>
            <person name="Leichty A.R."/>
        </authorList>
    </citation>
    <scope>NUCLEOTIDE SEQUENCE</scope>
    <source>
        <strain evidence="3">Acra3RX</strain>
        <tissue evidence="3">Leaf</tissue>
    </source>
</reference>
<gene>
    <name evidence="3" type="ORF">QN277_009662</name>
</gene>
<evidence type="ECO:0000256" key="1">
    <source>
        <dbReference type="SAM" id="Coils"/>
    </source>
</evidence>
<proteinExistence type="predicted"/>
<accession>A0AAE1M9C3</accession>
<dbReference type="AlphaFoldDB" id="A0AAE1M9C3"/>
<feature type="coiled-coil region" evidence="1">
    <location>
        <begin position="248"/>
        <end position="299"/>
    </location>
</feature>
<dbReference type="Proteomes" id="UP001293593">
    <property type="component" value="Unassembled WGS sequence"/>
</dbReference>
<organism evidence="3 4">
    <name type="scientific">Acacia crassicarpa</name>
    <name type="common">northern wattle</name>
    <dbReference type="NCBI Taxonomy" id="499986"/>
    <lineage>
        <taxon>Eukaryota</taxon>
        <taxon>Viridiplantae</taxon>
        <taxon>Streptophyta</taxon>
        <taxon>Embryophyta</taxon>
        <taxon>Tracheophyta</taxon>
        <taxon>Spermatophyta</taxon>
        <taxon>Magnoliopsida</taxon>
        <taxon>eudicotyledons</taxon>
        <taxon>Gunneridae</taxon>
        <taxon>Pentapetalae</taxon>
        <taxon>rosids</taxon>
        <taxon>fabids</taxon>
        <taxon>Fabales</taxon>
        <taxon>Fabaceae</taxon>
        <taxon>Caesalpinioideae</taxon>
        <taxon>mimosoid clade</taxon>
        <taxon>Acacieae</taxon>
        <taxon>Acacia</taxon>
    </lineage>
</organism>
<dbReference type="EMBL" id="JAWXYG010000014">
    <property type="protein sequence ID" value="KAK4254258.1"/>
    <property type="molecule type" value="Genomic_DNA"/>
</dbReference>
<name>A0AAE1M9C3_9FABA</name>
<evidence type="ECO:0000256" key="2">
    <source>
        <dbReference type="SAM" id="MobiDB-lite"/>
    </source>
</evidence>
<keyword evidence="1" id="KW-0175">Coiled coil</keyword>
<feature type="region of interest" description="Disordered" evidence="2">
    <location>
        <begin position="1"/>
        <end position="24"/>
    </location>
</feature>